<protein>
    <submittedName>
        <fullName evidence="1">Uncharacterized protein</fullName>
    </submittedName>
</protein>
<sequence>MPKYTIDEVIEIVKNLEPEEKIALKARLEPILGSGGIPNASLQAQTQQSQSFGNITLGDRSEFDNIQLSGEGAIDLDKSQTQIQATGEVGDLQEALALLKMLKTEVDRASELNKLQKTIGQGAISVVEQELNRPEPDKDLIEEAIAALEKGLKGVERLIEPTVRVAKIVGTALIL</sequence>
<name>A0A6H1TTX0_9CYAN</name>
<organism evidence="1 2">
    <name type="scientific">Oxynema aestuarii AP17</name>
    <dbReference type="NCBI Taxonomy" id="2064643"/>
    <lineage>
        <taxon>Bacteria</taxon>
        <taxon>Bacillati</taxon>
        <taxon>Cyanobacteriota</taxon>
        <taxon>Cyanophyceae</taxon>
        <taxon>Oscillatoriophycideae</taxon>
        <taxon>Oscillatoriales</taxon>
        <taxon>Oscillatoriaceae</taxon>
        <taxon>Oxynema</taxon>
        <taxon>Oxynema aestuarii</taxon>
    </lineage>
</organism>
<evidence type="ECO:0000313" key="2">
    <source>
        <dbReference type="Proteomes" id="UP000500857"/>
    </source>
</evidence>
<dbReference type="AlphaFoldDB" id="A0A6H1TTX0"/>
<dbReference type="KEGG" id="oxy:HCG48_00210"/>
<gene>
    <name evidence="1" type="ORF">HCG48_00210</name>
</gene>
<reference evidence="1 2" key="1">
    <citation type="submission" date="2020-04" db="EMBL/GenBank/DDBJ databases">
        <authorList>
            <person name="Basu S."/>
            <person name="Maruthanayagam V."/>
            <person name="Chakraborty S."/>
            <person name="Pramanik A."/>
            <person name="Mukherjee J."/>
            <person name="Brink B."/>
        </authorList>
    </citation>
    <scope>NUCLEOTIDE SEQUENCE [LARGE SCALE GENOMIC DNA]</scope>
    <source>
        <strain evidence="1 2">AP17</strain>
    </source>
</reference>
<accession>A0A6H1TTX0</accession>
<proteinExistence type="predicted"/>
<dbReference type="Proteomes" id="UP000500857">
    <property type="component" value="Chromosome"/>
</dbReference>
<dbReference type="EMBL" id="CP051167">
    <property type="protein sequence ID" value="QIZ69203.1"/>
    <property type="molecule type" value="Genomic_DNA"/>
</dbReference>
<keyword evidence="2" id="KW-1185">Reference proteome</keyword>
<dbReference type="RefSeq" id="WP_168567361.1">
    <property type="nucleotide sequence ID" value="NZ_CP051167.1"/>
</dbReference>
<evidence type="ECO:0000313" key="1">
    <source>
        <dbReference type="EMBL" id="QIZ69203.1"/>
    </source>
</evidence>